<evidence type="ECO:0000259" key="4">
    <source>
        <dbReference type="PROSITE" id="PS50937"/>
    </source>
</evidence>
<dbReference type="EMBL" id="BAABAF010000007">
    <property type="protein sequence ID" value="GAA3767387.1"/>
    <property type="molecule type" value="Genomic_DNA"/>
</dbReference>
<name>A0ABP7GQF7_9MICO</name>
<dbReference type="PROSITE" id="PS50937">
    <property type="entry name" value="HTH_MERR_2"/>
    <property type="match status" value="1"/>
</dbReference>
<keyword evidence="1" id="KW-0805">Transcription regulation</keyword>
<dbReference type="PANTHER" id="PTHR30204">
    <property type="entry name" value="REDOX-CYCLING DRUG-SENSING TRANSCRIPTIONAL ACTIVATOR SOXR"/>
    <property type="match status" value="1"/>
</dbReference>
<dbReference type="SMART" id="SM00422">
    <property type="entry name" value="HTH_MERR"/>
    <property type="match status" value="1"/>
</dbReference>
<evidence type="ECO:0000256" key="2">
    <source>
        <dbReference type="ARBA" id="ARBA00023125"/>
    </source>
</evidence>
<accession>A0ABP7GQF7</accession>
<keyword evidence="3" id="KW-0804">Transcription</keyword>
<proteinExistence type="predicted"/>
<dbReference type="CDD" id="cd04770">
    <property type="entry name" value="HTH_HMRTR"/>
    <property type="match status" value="1"/>
</dbReference>
<dbReference type="SUPFAM" id="SSF46955">
    <property type="entry name" value="Putative DNA-binding domain"/>
    <property type="match status" value="1"/>
</dbReference>
<keyword evidence="6" id="KW-1185">Reference proteome</keyword>
<feature type="domain" description="HTH merR-type" evidence="4">
    <location>
        <begin position="1"/>
        <end position="69"/>
    </location>
</feature>
<evidence type="ECO:0000256" key="1">
    <source>
        <dbReference type="ARBA" id="ARBA00023015"/>
    </source>
</evidence>
<reference evidence="6" key="1">
    <citation type="journal article" date="2019" name="Int. J. Syst. Evol. Microbiol.">
        <title>The Global Catalogue of Microorganisms (GCM) 10K type strain sequencing project: providing services to taxonomists for standard genome sequencing and annotation.</title>
        <authorList>
            <consortium name="The Broad Institute Genomics Platform"/>
            <consortium name="The Broad Institute Genome Sequencing Center for Infectious Disease"/>
            <person name="Wu L."/>
            <person name="Ma J."/>
        </authorList>
    </citation>
    <scope>NUCLEOTIDE SEQUENCE [LARGE SCALE GENOMIC DNA]</scope>
    <source>
        <strain evidence="6">JCM 16950</strain>
    </source>
</reference>
<evidence type="ECO:0000313" key="5">
    <source>
        <dbReference type="EMBL" id="GAA3767387.1"/>
    </source>
</evidence>
<dbReference type="Proteomes" id="UP001500540">
    <property type="component" value="Unassembled WGS sequence"/>
</dbReference>
<dbReference type="PANTHER" id="PTHR30204:SF94">
    <property type="entry name" value="HEAVY METAL-DEPENDENT TRANSCRIPTIONAL REGULATOR HI_0293-RELATED"/>
    <property type="match status" value="1"/>
</dbReference>
<comment type="caution">
    <text evidence="5">The sequence shown here is derived from an EMBL/GenBank/DDBJ whole genome shotgun (WGS) entry which is preliminary data.</text>
</comment>
<evidence type="ECO:0000256" key="3">
    <source>
        <dbReference type="ARBA" id="ARBA00023163"/>
    </source>
</evidence>
<dbReference type="InterPro" id="IPR015358">
    <property type="entry name" value="Tscrpt_reg_MerR_DNA-bd"/>
</dbReference>
<evidence type="ECO:0000313" key="6">
    <source>
        <dbReference type="Proteomes" id="UP001500540"/>
    </source>
</evidence>
<organism evidence="5 6">
    <name type="scientific">Microbacterium kribbense</name>
    <dbReference type="NCBI Taxonomy" id="433645"/>
    <lineage>
        <taxon>Bacteria</taxon>
        <taxon>Bacillati</taxon>
        <taxon>Actinomycetota</taxon>
        <taxon>Actinomycetes</taxon>
        <taxon>Micrococcales</taxon>
        <taxon>Microbacteriaceae</taxon>
        <taxon>Microbacterium</taxon>
    </lineage>
</organism>
<dbReference type="Pfam" id="PF09278">
    <property type="entry name" value="MerR-DNA-bind"/>
    <property type="match status" value="1"/>
</dbReference>
<keyword evidence="2" id="KW-0238">DNA-binding</keyword>
<gene>
    <name evidence="5" type="ORF">GCM10022240_19710</name>
</gene>
<dbReference type="Gene3D" id="1.10.1660.10">
    <property type="match status" value="1"/>
</dbReference>
<dbReference type="Pfam" id="PF00376">
    <property type="entry name" value="MerR"/>
    <property type="match status" value="1"/>
</dbReference>
<dbReference type="InterPro" id="IPR000551">
    <property type="entry name" value="MerR-type_HTH_dom"/>
</dbReference>
<dbReference type="InterPro" id="IPR047057">
    <property type="entry name" value="MerR_fam"/>
</dbReference>
<dbReference type="InterPro" id="IPR009061">
    <property type="entry name" value="DNA-bd_dom_put_sf"/>
</dbReference>
<sequence>MRIGELAQAAGTTAKTLRFYEERGLLPETGRTLSGYRDYTRGVLPRLDFIHRGQAAGFTLAQIKQVLDIRDDGHAPCTHVRDLLDQRLADLDAQIRSLTALRATIGDLRRRADVATDSHCRADSVCQYL</sequence>
<dbReference type="RefSeq" id="WP_344783081.1">
    <property type="nucleotide sequence ID" value="NZ_BAABAF010000007.1"/>
</dbReference>
<protein>
    <submittedName>
        <fullName evidence="5">Hypoxia response transcriptional regulator</fullName>
    </submittedName>
</protein>
<dbReference type="PRINTS" id="PR00040">
    <property type="entry name" value="HTHMERR"/>
</dbReference>